<accession>A0A3Q9KE74</accession>
<reference evidence="1 2" key="1">
    <citation type="submission" date="2018-04" db="EMBL/GenBank/DDBJ databases">
        <title>Complete genome sequences of Streptomyces lydicus strain WYEC and characterization of antagonistic properties of biological control agents.</title>
        <authorList>
            <person name="Mariita R.M."/>
            <person name="Sello J.K."/>
        </authorList>
    </citation>
    <scope>NUCLEOTIDE SEQUENCE [LARGE SCALE GENOMIC DNA]</scope>
    <source>
        <strain evidence="1 2">WYEC 108</strain>
    </source>
</reference>
<sequence length="88" mass="10255">MLHQRMIRTVQRVPRSLRRRAVQRSCGKTWFIDRIAADLALARICSHGVARAKDPLRSYHCPRCHGWHLTSAPARRDHDAAPKITRRH</sequence>
<protein>
    <submittedName>
        <fullName evidence="1">Uncharacterized protein</fullName>
    </submittedName>
</protein>
<organism evidence="1 2">
    <name type="scientific">Streptomyces lydicus</name>
    <dbReference type="NCBI Taxonomy" id="47763"/>
    <lineage>
        <taxon>Bacteria</taxon>
        <taxon>Bacillati</taxon>
        <taxon>Actinomycetota</taxon>
        <taxon>Actinomycetes</taxon>
        <taxon>Kitasatosporales</taxon>
        <taxon>Streptomycetaceae</taxon>
        <taxon>Streptomyces</taxon>
    </lineage>
</organism>
<dbReference type="Proteomes" id="UP000275579">
    <property type="component" value="Chromosome"/>
</dbReference>
<proteinExistence type="predicted"/>
<name>A0A3Q9KE74_9ACTN</name>
<dbReference type="EMBL" id="CP029042">
    <property type="protein sequence ID" value="AZS74843.1"/>
    <property type="molecule type" value="Genomic_DNA"/>
</dbReference>
<evidence type="ECO:0000313" key="2">
    <source>
        <dbReference type="Proteomes" id="UP000275579"/>
    </source>
</evidence>
<evidence type="ECO:0000313" key="1">
    <source>
        <dbReference type="EMBL" id="AZS74843.1"/>
    </source>
</evidence>
<dbReference type="AlphaFoldDB" id="A0A3Q9KE74"/>
<gene>
    <name evidence="1" type="ORF">DDE74_31415</name>
</gene>